<dbReference type="RefSeq" id="WP_353931881.1">
    <property type="nucleotide sequence ID" value="NZ_CP150886.1"/>
</dbReference>
<proteinExistence type="predicted"/>
<dbReference type="Pfam" id="PF09554">
    <property type="entry name" value="RE_HaeII"/>
    <property type="match status" value="1"/>
</dbReference>
<evidence type="ECO:0000313" key="1">
    <source>
        <dbReference type="EMBL" id="WZB88976.1"/>
    </source>
</evidence>
<gene>
    <name evidence="1" type="ORF">WJM97_04660</name>
</gene>
<dbReference type="EMBL" id="CP150886">
    <property type="protein sequence ID" value="WZB88976.1"/>
    <property type="molecule type" value="Genomic_DNA"/>
</dbReference>
<dbReference type="EC" id="3.1.21.-" evidence="1"/>
<organism evidence="1 2">
    <name type="scientific">Okeanomitos corallinicola TIOX110</name>
    <dbReference type="NCBI Taxonomy" id="3133117"/>
    <lineage>
        <taxon>Bacteria</taxon>
        <taxon>Bacillati</taxon>
        <taxon>Cyanobacteriota</taxon>
        <taxon>Cyanophyceae</taxon>
        <taxon>Nostocales</taxon>
        <taxon>Aphanizomenonaceae</taxon>
        <taxon>Okeanomitos</taxon>
    </lineage>
</organism>
<keyword evidence="1" id="KW-0378">Hydrolase</keyword>
<keyword evidence="1" id="KW-0540">Nuclease</keyword>
<keyword evidence="2" id="KW-1185">Reference proteome</keyword>
<reference evidence="1 2" key="1">
    <citation type="submission" date="2024-04" db="EMBL/GenBank/DDBJ databases">
        <title>Okeanomitos corallinicola gen. &amp; sp. nov. (Nostocales, Cyanobacteria), a new toxic marine heterocyst-forming cyanobacterium from a coral reef.</title>
        <authorList>
            <person name="Li H."/>
            <person name="Li R."/>
            <person name="Kang J."/>
            <person name="Hii K.S."/>
            <person name="Mohamed H.F."/>
            <person name="Xu X."/>
            <person name="Luo Z."/>
        </authorList>
    </citation>
    <scope>NUCLEOTIDE SEQUENCE [LARGE SCALE GENOMIC DNA]</scope>
    <source>
        <strain evidence="1 2">TIOX110</strain>
    </source>
</reference>
<dbReference type="GO" id="GO:0004519">
    <property type="term" value="F:endonuclease activity"/>
    <property type="evidence" value="ECO:0007669"/>
    <property type="project" value="UniProtKB-KW"/>
</dbReference>
<name>A0ABZ2UV45_9CYAN</name>
<evidence type="ECO:0000313" key="2">
    <source>
        <dbReference type="Proteomes" id="UP001483337"/>
    </source>
</evidence>
<keyword evidence="1" id="KW-0255">Endonuclease</keyword>
<sequence length="359" mass="41232">MSTVKIAKERLDSIIKKARVDFYKPIQIAEVLRYLRLIGDIDITNINTYQNPSIHWRNTVTKRLLGKISTSSARYQHDVWNLSAMYPELLSILDNENKRTNGCVERYIYLKFNERQETVGSIISFIENVSPQDFKLSVLLDKFIKDIQVRRSIDKTYEIITYSLFETIVVALGATIKVSIPSSSKELLAEFSDLVCVLLGLEIGKESWEFPAHIYRVGVTNAADRGLDMWTNFGPAIQVKHMTLNKNLAEKIVDQVESDNIVIVCCDADAEVIEVITKQISWGQRVRGIVRESELINWYERCLRGKFSSQTAQPLMNRLVNSFKAEFPQASAMIDFLEEHEYLSMSVDKVWVTDIDINF</sequence>
<dbReference type="GO" id="GO:0016787">
    <property type="term" value="F:hydrolase activity"/>
    <property type="evidence" value="ECO:0007669"/>
    <property type="project" value="UniProtKB-KW"/>
</dbReference>
<accession>A0ABZ2UV45</accession>
<dbReference type="InterPro" id="IPR019058">
    <property type="entry name" value="Restrct_endonuc_II_HaeII"/>
</dbReference>
<protein>
    <submittedName>
        <fullName evidence="1">HaeII family restriction endonuclease</fullName>
        <ecNumber evidence="1">3.1.21.-</ecNumber>
    </submittedName>
</protein>
<dbReference type="Proteomes" id="UP001483337">
    <property type="component" value="Chromosome"/>
</dbReference>